<dbReference type="VEuPathDB" id="FungiDB:I7I53_05711"/>
<proteinExistence type="predicted"/>
<evidence type="ECO:0000313" key="1">
    <source>
        <dbReference type="EMBL" id="QSS57279.1"/>
    </source>
</evidence>
<sequence>MGARRVSGRRERISPVPGRETLACMAGSDVALMGFSSYIPISYRPAKNLYCHFKAQPQRVSTQGVQLSQKSPFTDLQLPAFRTAISPSLPLRILYDSCETVAISMISRCSWSK</sequence>
<name>A0A8A1LTM5_AJEC8</name>
<gene>
    <name evidence="1" type="ORF">I7I53_05711</name>
</gene>
<evidence type="ECO:0000313" key="2">
    <source>
        <dbReference type="Proteomes" id="UP000663419"/>
    </source>
</evidence>
<dbReference type="AlphaFoldDB" id="A0A8A1LTM5"/>
<reference evidence="1" key="1">
    <citation type="submission" date="2021-01" db="EMBL/GenBank/DDBJ databases">
        <title>Chromosome-level genome assembly of a human fungal pathogen reveals clustering of transcriptionally co-regulated genes.</title>
        <authorList>
            <person name="Voorhies M."/>
            <person name="Cohen S."/>
            <person name="Shea T.P."/>
            <person name="Petrus S."/>
            <person name="Munoz J.F."/>
            <person name="Poplawski S."/>
            <person name="Goldman W.E."/>
            <person name="Michael T."/>
            <person name="Cuomo C.A."/>
            <person name="Sil A."/>
            <person name="Beyhan S."/>
        </authorList>
    </citation>
    <scope>NUCLEOTIDE SEQUENCE</scope>
    <source>
        <strain evidence="1">H88</strain>
    </source>
</reference>
<dbReference type="Proteomes" id="UP000663419">
    <property type="component" value="Chromosome 5"/>
</dbReference>
<organism evidence="1 2">
    <name type="scientific">Ajellomyces capsulatus (strain H88)</name>
    <name type="common">Darling's disease fungus</name>
    <name type="synonym">Histoplasma capsulatum</name>
    <dbReference type="NCBI Taxonomy" id="544711"/>
    <lineage>
        <taxon>Eukaryota</taxon>
        <taxon>Fungi</taxon>
        <taxon>Dikarya</taxon>
        <taxon>Ascomycota</taxon>
        <taxon>Pezizomycotina</taxon>
        <taxon>Eurotiomycetes</taxon>
        <taxon>Eurotiomycetidae</taxon>
        <taxon>Onygenales</taxon>
        <taxon>Ajellomycetaceae</taxon>
        <taxon>Histoplasma</taxon>
    </lineage>
</organism>
<dbReference type="EMBL" id="CP069106">
    <property type="protein sequence ID" value="QSS57279.1"/>
    <property type="molecule type" value="Genomic_DNA"/>
</dbReference>
<protein>
    <submittedName>
        <fullName evidence="1">Uncharacterized protein</fullName>
    </submittedName>
</protein>
<accession>A0A8A1LTM5</accession>